<evidence type="ECO:0000259" key="5">
    <source>
        <dbReference type="Pfam" id="PF15649"/>
    </source>
</evidence>
<dbReference type="Pfam" id="PF15649">
    <property type="entry name" value="Tox-REase-7"/>
    <property type="match status" value="1"/>
</dbReference>
<evidence type="ECO:0000259" key="6">
    <source>
        <dbReference type="Pfam" id="PF24517"/>
    </source>
</evidence>
<gene>
    <name evidence="7" type="ORF">GCM10009745_80390</name>
</gene>
<sequence>MYVLDRSQRARVQRFPRLIAAFVALSLLVTGLEGELSAQAGPVAGPVPSAAKVVSRPDVVSAAVTARSQGSKVEVESMRTETATTWANPDGTMTTEAHMAPVRFRNASGQWRSVDLELAKGTDGTVAPKGHKLGLRLGKRTAGTGGVFASAASANGGLMEWLAPFRLPEPSINGTKATYAEVQPGVNLALDARRTGFEADFVVKTRPESAPVWRFPLRTKGLTARTAKPGGIEFVDAKNVVRSRIPVAYMWDAATNPVTGEPVSKTVVDVAVEQVSPGKATLVVSPDAEWFMNPAREFPVTVDPTYVAGTASPSFDTFVQTSVGTDLSSTTDLRVGKNGTHQERTFFNFGTGPFQGKDIVSATLSLYQDGAMTCTPTAVSLYGAGVASTSPTSPTTWTNQPTISATASGTASFAKGFSSSCAAGRVGIPMTSLAQYWSTTQAGTVGVALKAASESDVSYWKRFRSMESATDPFVSFTWNRPPKAPATVQPTEAVSYAAPGESVSALYSAGQRPWVTTKATDPDGNTVKYIFEFYTGSGETFSLKGTCTSSAYASGTTAGCRPANNLPDNTLLYIRAKANDGRRDGPWTSYNTRLRIAAATPAAPSVSCPTPFDVNNTWHDTAPAADVVCTVTAVGSGFNAPGYLRLIVDGKRPPTNFTGGAAGQIKIVPSDDPAVAKETVTIPKGTPGLHTIVAQAESPAGRFSSTATQRLGWGGTALTSPTADPRVTTTGVIRIAASGPPKGVASAVTAKVRWRVAGYGGSQDTVGWNEDAIELPVVDNGAAGVTVDALWDTMRAETDVNLDADPSTGVVEPTALNPRVPVKLDLQVCFTYGTTPQCTWSQTPDTTIQRVPHAFGAGFPTADTAVGTVALWTGEFSTTATDADVPGYAGNLTVSRSHSTYAGPPTVMNSVFGPGWVAQFDGSDEGGAAGLEVVDSTLLDGTIALLAGDGTGLIFQAPNGQRRTTAEFSAGSWIAAEEDTALDGGKLVVTGSGTATRLTHTSADGVVTTFSIAAAPSTATAATFRPTGVSEPGTASGTAYSYDASGRVTRILAEAPPGVTCPATGPLNPGCRALRFTYATVNGAQVRLSETWLDIYNPAKTGGAAMDSIKIAAYTYDEAARLAKVTDPRSNLSTEYDYNAAHLLTSVKPAGQIPFQLNYVTVNQQAKLDMVKRDRPAGDPTGGTATLAKIVYDLPLSGTGLPDLTATSVNRWGQRSMPVRGYAVFGPDHPLNGAPGEADWRYADLLYADAAGYTVNSAGFGVGGWQYTSTDYDDTGNIIRELDQRALRKVIDEQLPAGMADQLSTQTKYNEDINDAAGQVVTPAGTLPTDTYGPAKFAALKDGTVRWLRSHTHTAYDQLAPNNGINPATGLPYRLETSEVGTAQDPGTGEDVERIAGSVTGYAPAFSGDVDGWALGLETRSSTDIDLDGTLSAGDQTYITRYDAEGRSVEVRQAKSASGTGNDAGTTKTVYYSSAANAAFPQCGQKPEWAGLVCRTSPGGAPTSAAGEPTTPTMPTTSITGYTYLLAPAEVSETSGAATRTTTTTFLPDGRIKGATTAVAGLASSTPTTHKETTYDSATGAATVATALNGDGSTAGTVTTGYDTWGRPISYQASGDTVSTTRYNAAGDVSEITDGNGTTTYTYDGPDALGQQETRGLVTKVDVNTAGGTWTSTAAYDVDGDMILQKLPGGVSEITNVDNTGEMIGLEYRGPTSVINDDGSTTVDPDGKWLAWSRDNDVNGRLAREWTPDGAAFTGSATDVGPTDVGDALPYDRAYSYDAGGRLIQVQDRTGAPGVDILDPSQTACVTRTYGFDANDNRVSKATATSDETGSCTTGQPTTLTRAFDTADRPTTGANGQGNYAYDALGRSLAIPAADAPRPQDGDVTITYYDNDAAQSITQGAKTTAFTLDAFDRRITETETTAGVATQLTRHYTDSSDSPTWITQGATTHRYTELIGDLALTVAQDGTGRLTLSNPHGDIVTTVDLSSSTSTASGIAGWSNFDEYGIASTANTATTGPIQYGWHGAQQRATSGAGLQLMGARLYNSATGLFTSVDPIADGNSNDYVYPTDPVNQSDLDGRARCMCGGVGSRGGIGGGTSRSSGLRGRAGRSAGTGPPARSGGHRYGLKHLNRVMDRLEKSARGKAAAKKGKKGMELANVKQQAYQKIKVRIDGKWRNFKPDFWSKSGRTKVIGEVKHFEVGKTLSATRQIRGMAKWAKQNGYKFVIRVNHGVKLSRTLRQMARDGDVKISRY</sequence>
<dbReference type="InterPro" id="IPR055372">
    <property type="entry name" value="CBM96"/>
</dbReference>
<keyword evidence="2" id="KW-0964">Secreted</keyword>
<evidence type="ECO:0000256" key="2">
    <source>
        <dbReference type="ARBA" id="ARBA00022525"/>
    </source>
</evidence>
<evidence type="ECO:0008006" key="9">
    <source>
        <dbReference type="Google" id="ProtNLM"/>
    </source>
</evidence>
<evidence type="ECO:0000313" key="8">
    <source>
        <dbReference type="Proteomes" id="UP001500280"/>
    </source>
</evidence>
<keyword evidence="8" id="KW-1185">Reference proteome</keyword>
<keyword evidence="3" id="KW-0732">Signal</keyword>
<accession>A0ABP4V7F3</accession>
<evidence type="ECO:0000256" key="1">
    <source>
        <dbReference type="ARBA" id="ARBA00004613"/>
    </source>
</evidence>
<dbReference type="Gene3D" id="2.180.10.10">
    <property type="entry name" value="RHS repeat-associated core"/>
    <property type="match status" value="1"/>
</dbReference>
<dbReference type="Proteomes" id="UP001500280">
    <property type="component" value="Unassembled WGS sequence"/>
</dbReference>
<feature type="domain" description="Carbohydrate-binding module family 96" evidence="6">
    <location>
        <begin position="311"/>
        <end position="456"/>
    </location>
</feature>
<evidence type="ECO:0000256" key="3">
    <source>
        <dbReference type="ARBA" id="ARBA00022729"/>
    </source>
</evidence>
<evidence type="ECO:0000256" key="4">
    <source>
        <dbReference type="SAM" id="MobiDB-lite"/>
    </source>
</evidence>
<evidence type="ECO:0000313" key="7">
    <source>
        <dbReference type="EMBL" id="GAA1719331.1"/>
    </source>
</evidence>
<name>A0ABP4V7F3_9ACTN</name>
<dbReference type="NCBIfam" id="TIGR03696">
    <property type="entry name" value="Rhs_assc_core"/>
    <property type="match status" value="1"/>
</dbReference>
<dbReference type="Pfam" id="PF24517">
    <property type="entry name" value="CBM96"/>
    <property type="match status" value="1"/>
</dbReference>
<protein>
    <recommendedName>
        <fullName evidence="9">DNRLRE domain-containing protein</fullName>
    </recommendedName>
</protein>
<reference evidence="8" key="1">
    <citation type="journal article" date="2019" name="Int. J. Syst. Evol. Microbiol.">
        <title>The Global Catalogue of Microorganisms (GCM) 10K type strain sequencing project: providing services to taxonomists for standard genome sequencing and annotation.</title>
        <authorList>
            <consortium name="The Broad Institute Genomics Platform"/>
            <consortium name="The Broad Institute Genome Sequencing Center for Infectious Disease"/>
            <person name="Wu L."/>
            <person name="Ma J."/>
        </authorList>
    </citation>
    <scope>NUCLEOTIDE SEQUENCE [LARGE SCALE GENOMIC DNA]</scope>
    <source>
        <strain evidence="8">JCM 14307</strain>
    </source>
</reference>
<feature type="compositionally biased region" description="Low complexity" evidence="4">
    <location>
        <begin position="2098"/>
        <end position="2114"/>
    </location>
</feature>
<feature type="domain" description="Tox-REase-7" evidence="5">
    <location>
        <begin position="2169"/>
        <end position="2237"/>
    </location>
</feature>
<proteinExistence type="predicted"/>
<comment type="caution">
    <text evidence="7">The sequence shown here is derived from an EMBL/GenBank/DDBJ whole genome shotgun (WGS) entry which is preliminary data.</text>
</comment>
<dbReference type="NCBIfam" id="NF033679">
    <property type="entry name" value="DNRLRE_dom"/>
    <property type="match status" value="1"/>
</dbReference>
<dbReference type="InterPro" id="IPR022385">
    <property type="entry name" value="Rhs_assc_core"/>
</dbReference>
<feature type="region of interest" description="Disordered" evidence="4">
    <location>
        <begin position="2093"/>
        <end position="2124"/>
    </location>
</feature>
<organism evidence="7 8">
    <name type="scientific">Kribbella yunnanensis</name>
    <dbReference type="NCBI Taxonomy" id="190194"/>
    <lineage>
        <taxon>Bacteria</taxon>
        <taxon>Bacillati</taxon>
        <taxon>Actinomycetota</taxon>
        <taxon>Actinomycetes</taxon>
        <taxon>Propionibacteriales</taxon>
        <taxon>Kribbellaceae</taxon>
        <taxon>Kribbella</taxon>
    </lineage>
</organism>
<dbReference type="InterPro" id="IPR028903">
    <property type="entry name" value="Tox-REase-7_dom"/>
</dbReference>
<dbReference type="EMBL" id="BAAANF010000031">
    <property type="protein sequence ID" value="GAA1719331.1"/>
    <property type="molecule type" value="Genomic_DNA"/>
</dbReference>
<comment type="subcellular location">
    <subcellularLocation>
        <location evidence="1">Secreted</location>
    </subcellularLocation>
</comment>